<comment type="caution">
    <text evidence="5">The sequence shown here is derived from an EMBL/GenBank/DDBJ whole genome shotgun (WGS) entry which is preliminary data.</text>
</comment>
<dbReference type="OrthoDB" id="4188830at2"/>
<evidence type="ECO:0000313" key="5">
    <source>
        <dbReference type="EMBL" id="RUR30753.1"/>
    </source>
</evidence>
<reference evidence="5 6" key="1">
    <citation type="submission" date="2018-12" db="EMBL/GenBank/DDBJ databases">
        <title>three novel Halomonas strain isolated from plants.</title>
        <authorList>
            <person name="Sun C."/>
        </authorList>
    </citation>
    <scope>NUCLEOTIDE SEQUENCE [LARGE SCALE GENOMIC DNA]</scope>
    <source>
        <strain evidence="5 6">JCM 18142</strain>
    </source>
</reference>
<dbReference type="Gene3D" id="3.90.1590.10">
    <property type="entry name" value="glutathione-dependent formaldehyde- activating enzyme (gfa)"/>
    <property type="match status" value="1"/>
</dbReference>
<dbReference type="PROSITE" id="PS51891">
    <property type="entry name" value="CENP_V_GFA"/>
    <property type="match status" value="1"/>
</dbReference>
<dbReference type="SUPFAM" id="SSF51316">
    <property type="entry name" value="Mss4-like"/>
    <property type="match status" value="1"/>
</dbReference>
<keyword evidence="2" id="KW-0479">Metal-binding</keyword>
<dbReference type="InterPro" id="IPR006913">
    <property type="entry name" value="CENP-V/GFA"/>
</dbReference>
<dbReference type="GO" id="GO:0046872">
    <property type="term" value="F:metal ion binding"/>
    <property type="evidence" value="ECO:0007669"/>
    <property type="project" value="UniProtKB-KW"/>
</dbReference>
<dbReference type="Pfam" id="PF04828">
    <property type="entry name" value="GFA"/>
    <property type="match status" value="1"/>
</dbReference>
<dbReference type="GO" id="GO:0016846">
    <property type="term" value="F:carbon-sulfur lyase activity"/>
    <property type="evidence" value="ECO:0007669"/>
    <property type="project" value="InterPro"/>
</dbReference>
<evidence type="ECO:0000313" key="6">
    <source>
        <dbReference type="Proteomes" id="UP000287023"/>
    </source>
</evidence>
<sequence>MCRKWGGGPLLVAEFAHEVSFTGAEHITTFSSSEWAERGFCKQCGTHLFYRLKQERHYAIPVGLLDSSDWTFTEQIFIDQKPDFYAFSNNTNMLTEEEVFAQHSNKS</sequence>
<gene>
    <name evidence="5" type="ORF">ELY38_12720</name>
</gene>
<dbReference type="AlphaFoldDB" id="A0A3S0WJM8"/>
<proteinExistence type="inferred from homology"/>
<dbReference type="InterPro" id="IPR011057">
    <property type="entry name" value="Mss4-like_sf"/>
</dbReference>
<organism evidence="5 6">
    <name type="scientific">Vreelandella nanhaiensis</name>
    <dbReference type="NCBI Taxonomy" id="1258546"/>
    <lineage>
        <taxon>Bacteria</taxon>
        <taxon>Pseudomonadati</taxon>
        <taxon>Pseudomonadota</taxon>
        <taxon>Gammaproteobacteria</taxon>
        <taxon>Oceanospirillales</taxon>
        <taxon>Halomonadaceae</taxon>
        <taxon>Vreelandella</taxon>
    </lineage>
</organism>
<keyword evidence="3" id="KW-0862">Zinc</keyword>
<protein>
    <submittedName>
        <fullName evidence="5">Aldehyde-activating protein</fullName>
    </submittedName>
</protein>
<evidence type="ECO:0000256" key="2">
    <source>
        <dbReference type="ARBA" id="ARBA00022723"/>
    </source>
</evidence>
<evidence type="ECO:0000256" key="1">
    <source>
        <dbReference type="ARBA" id="ARBA00005495"/>
    </source>
</evidence>
<dbReference type="Proteomes" id="UP000287023">
    <property type="component" value="Unassembled WGS sequence"/>
</dbReference>
<evidence type="ECO:0000259" key="4">
    <source>
        <dbReference type="PROSITE" id="PS51891"/>
    </source>
</evidence>
<keyword evidence="6" id="KW-1185">Reference proteome</keyword>
<evidence type="ECO:0000256" key="3">
    <source>
        <dbReference type="ARBA" id="ARBA00022833"/>
    </source>
</evidence>
<feature type="domain" description="CENP-V/GFA" evidence="4">
    <location>
        <begin position="1"/>
        <end position="71"/>
    </location>
</feature>
<name>A0A3S0WJM8_9GAMM</name>
<dbReference type="EMBL" id="RZHF01000016">
    <property type="protein sequence ID" value="RUR30753.1"/>
    <property type="molecule type" value="Genomic_DNA"/>
</dbReference>
<comment type="similarity">
    <text evidence="1">Belongs to the Gfa family.</text>
</comment>
<accession>A0A3S0WJM8</accession>